<evidence type="ECO:0000313" key="2">
    <source>
        <dbReference type="Proteomes" id="UP001186974"/>
    </source>
</evidence>
<gene>
    <name evidence="1" type="ORF">LTS18_004777</name>
</gene>
<organism evidence="1 2">
    <name type="scientific">Coniosporium uncinatum</name>
    <dbReference type="NCBI Taxonomy" id="93489"/>
    <lineage>
        <taxon>Eukaryota</taxon>
        <taxon>Fungi</taxon>
        <taxon>Dikarya</taxon>
        <taxon>Ascomycota</taxon>
        <taxon>Pezizomycotina</taxon>
        <taxon>Dothideomycetes</taxon>
        <taxon>Dothideomycetes incertae sedis</taxon>
        <taxon>Coniosporium</taxon>
    </lineage>
</organism>
<keyword evidence="2" id="KW-1185">Reference proteome</keyword>
<proteinExistence type="predicted"/>
<name>A0ACC3DB37_9PEZI</name>
<comment type="caution">
    <text evidence="1">The sequence shown here is derived from an EMBL/GenBank/DDBJ whole genome shotgun (WGS) entry which is preliminary data.</text>
</comment>
<sequence>MPNKSLTGLLPAHMQSKILRHGHEEERGHGHGEDVVDASQNQYGSASRPHGASDEYAQQQDSIAEHAAKRATETDNRAASKGGLYEQRQGADKKDNVFASGVDGVNHTSYAQEGEALIANRDPRVASNSMPGGDTGPQQLFHGHHTTRIGEELDPHLGQQNK</sequence>
<dbReference type="EMBL" id="JAWDJW010006446">
    <property type="protein sequence ID" value="KAK3064697.1"/>
    <property type="molecule type" value="Genomic_DNA"/>
</dbReference>
<protein>
    <submittedName>
        <fullName evidence="1">Uncharacterized protein</fullName>
    </submittedName>
</protein>
<accession>A0ACC3DB37</accession>
<dbReference type="Proteomes" id="UP001186974">
    <property type="component" value="Unassembled WGS sequence"/>
</dbReference>
<evidence type="ECO:0000313" key="1">
    <source>
        <dbReference type="EMBL" id="KAK3064697.1"/>
    </source>
</evidence>
<reference evidence="1" key="1">
    <citation type="submission" date="2024-09" db="EMBL/GenBank/DDBJ databases">
        <title>Black Yeasts Isolated from many extreme environments.</title>
        <authorList>
            <person name="Coleine C."/>
            <person name="Stajich J.E."/>
            <person name="Selbmann L."/>
        </authorList>
    </citation>
    <scope>NUCLEOTIDE SEQUENCE</scope>
    <source>
        <strain evidence="1">CCFEE 5737</strain>
    </source>
</reference>